<reference evidence="2 3" key="1">
    <citation type="submission" date="2019-02" db="EMBL/GenBank/DDBJ databases">
        <title>Deep-cultivation of Planctomycetes and their phenomic and genomic characterization uncovers novel biology.</title>
        <authorList>
            <person name="Wiegand S."/>
            <person name="Jogler M."/>
            <person name="Boedeker C."/>
            <person name="Pinto D."/>
            <person name="Vollmers J."/>
            <person name="Rivas-Marin E."/>
            <person name="Kohn T."/>
            <person name="Peeters S.H."/>
            <person name="Heuer A."/>
            <person name="Rast P."/>
            <person name="Oberbeckmann S."/>
            <person name="Bunk B."/>
            <person name="Jeske O."/>
            <person name="Meyerdierks A."/>
            <person name="Storesund J.E."/>
            <person name="Kallscheuer N."/>
            <person name="Luecker S."/>
            <person name="Lage O.M."/>
            <person name="Pohl T."/>
            <person name="Merkel B.J."/>
            <person name="Hornburger P."/>
            <person name="Mueller R.-W."/>
            <person name="Bruemmer F."/>
            <person name="Labrenz M."/>
            <person name="Spormann A.M."/>
            <person name="Op den Camp H."/>
            <person name="Overmann J."/>
            <person name="Amann R."/>
            <person name="Jetten M.S.M."/>
            <person name="Mascher T."/>
            <person name="Medema M.H."/>
            <person name="Devos D.P."/>
            <person name="Kaster A.-K."/>
            <person name="Ovreas L."/>
            <person name="Rohde M."/>
            <person name="Galperin M.Y."/>
            <person name="Jogler C."/>
        </authorList>
    </citation>
    <scope>NUCLEOTIDE SEQUENCE [LARGE SCALE GENOMIC DNA]</scope>
    <source>
        <strain evidence="2 3">SV_7m_r</strain>
    </source>
</reference>
<feature type="region of interest" description="Disordered" evidence="1">
    <location>
        <begin position="25"/>
        <end position="54"/>
    </location>
</feature>
<name>A0A517SRQ2_9BACT</name>
<dbReference type="RefSeq" id="WP_145270255.1">
    <property type="nucleotide sequence ID" value="NZ_CP036272.1"/>
</dbReference>
<keyword evidence="3" id="KW-1185">Reference proteome</keyword>
<accession>A0A517SRQ2</accession>
<gene>
    <name evidence="2" type="ORF">SV7mr_13160</name>
</gene>
<proteinExistence type="predicted"/>
<evidence type="ECO:0000313" key="2">
    <source>
        <dbReference type="EMBL" id="QDT58815.1"/>
    </source>
</evidence>
<dbReference type="EMBL" id="CP036272">
    <property type="protein sequence ID" value="QDT58815.1"/>
    <property type="molecule type" value="Genomic_DNA"/>
</dbReference>
<sequence>MTQLSLFDAFTTSNSSATVVMAPETAPSTQYRPGINELPAEPTEADALQPQRDEDGVYRMGDLARLVILRYQVAAKRREEQAARKAIAAAERAAALAEGVFTKERQRRAAERDAAQSSAQLASSC</sequence>
<dbReference type="AlphaFoldDB" id="A0A517SRQ2"/>
<dbReference type="OrthoDB" id="285933at2"/>
<protein>
    <submittedName>
        <fullName evidence="2">Uncharacterized protein</fullName>
    </submittedName>
</protein>
<organism evidence="2 3">
    <name type="scientific">Stieleria bergensis</name>
    <dbReference type="NCBI Taxonomy" id="2528025"/>
    <lineage>
        <taxon>Bacteria</taxon>
        <taxon>Pseudomonadati</taxon>
        <taxon>Planctomycetota</taxon>
        <taxon>Planctomycetia</taxon>
        <taxon>Pirellulales</taxon>
        <taxon>Pirellulaceae</taxon>
        <taxon>Stieleria</taxon>
    </lineage>
</organism>
<dbReference type="Proteomes" id="UP000315003">
    <property type="component" value="Chromosome"/>
</dbReference>
<evidence type="ECO:0000256" key="1">
    <source>
        <dbReference type="SAM" id="MobiDB-lite"/>
    </source>
</evidence>
<evidence type="ECO:0000313" key="3">
    <source>
        <dbReference type="Proteomes" id="UP000315003"/>
    </source>
</evidence>